<reference evidence="6" key="1">
    <citation type="journal article" date="2014" name="Genome Biol. Evol.">
        <title>Pangenome evidence for extensive interdomain horizontal transfer affecting lineage core and shell genes in uncultured planktonic thaumarchaeota and euryarchaeota.</title>
        <authorList>
            <person name="Deschamps P."/>
            <person name="Zivanovic Y."/>
            <person name="Moreira D."/>
            <person name="Rodriguez-Valera F."/>
            <person name="Lopez-Garcia P."/>
        </authorList>
    </citation>
    <scope>NUCLEOTIDE SEQUENCE</scope>
</reference>
<evidence type="ECO:0000256" key="5">
    <source>
        <dbReference type="SAM" id="MobiDB-lite"/>
    </source>
</evidence>
<sequence length="109" mass="12045">MTKNIGISVKKSTKPPIDGEKNNPFNGSLSIRGKLFEGIVVNAKTKHTVTIEKKSFINFTKFRRYGKSKNRIHAHVPSNLDVGEGDHVIAAECRPISKSVSFVVIEVNP</sequence>
<accession>A0A075HL80</accession>
<dbReference type="InterPro" id="IPR019979">
    <property type="entry name" value="Ribosomal_uS17_CS"/>
</dbReference>
<dbReference type="InterPro" id="IPR012340">
    <property type="entry name" value="NA-bd_OB-fold"/>
</dbReference>
<dbReference type="GO" id="GO:0022627">
    <property type="term" value="C:cytosolic small ribosomal subunit"/>
    <property type="evidence" value="ECO:0007669"/>
    <property type="project" value="TreeGrafter"/>
</dbReference>
<organism evidence="6">
    <name type="scientific">uncultured marine thaumarchaeote KM3_69_H10</name>
    <dbReference type="NCBI Taxonomy" id="1456245"/>
    <lineage>
        <taxon>Archaea</taxon>
        <taxon>Nitrososphaerota</taxon>
        <taxon>environmental samples</taxon>
    </lineage>
</organism>
<dbReference type="EMBL" id="KF901022">
    <property type="protein sequence ID" value="AIF15167.1"/>
    <property type="molecule type" value="Genomic_DNA"/>
</dbReference>
<proteinExistence type="inferred from homology"/>
<dbReference type="CDD" id="cd00364">
    <property type="entry name" value="Ribosomal_uS17"/>
    <property type="match status" value="1"/>
</dbReference>
<dbReference type="GO" id="GO:0006412">
    <property type="term" value="P:translation"/>
    <property type="evidence" value="ECO:0007669"/>
    <property type="project" value="InterPro"/>
</dbReference>
<feature type="region of interest" description="Disordered" evidence="5">
    <location>
        <begin position="1"/>
        <end position="24"/>
    </location>
</feature>
<evidence type="ECO:0000313" key="6">
    <source>
        <dbReference type="EMBL" id="AIF15167.1"/>
    </source>
</evidence>
<evidence type="ECO:0000256" key="1">
    <source>
        <dbReference type="ARBA" id="ARBA00010254"/>
    </source>
</evidence>
<dbReference type="AlphaFoldDB" id="A0A075HL80"/>
<evidence type="ECO:0000256" key="2">
    <source>
        <dbReference type="ARBA" id="ARBA00022980"/>
    </source>
</evidence>
<dbReference type="PROSITE" id="PS00056">
    <property type="entry name" value="RIBOSOMAL_S17"/>
    <property type="match status" value="1"/>
</dbReference>
<comment type="similarity">
    <text evidence="1 4">Belongs to the universal ribosomal protein uS17 family.</text>
</comment>
<keyword evidence="2 4" id="KW-0689">Ribosomal protein</keyword>
<dbReference type="Pfam" id="PF00366">
    <property type="entry name" value="Ribosomal_S17"/>
    <property type="match status" value="1"/>
</dbReference>
<dbReference type="SUPFAM" id="SSF50249">
    <property type="entry name" value="Nucleic acid-binding proteins"/>
    <property type="match status" value="1"/>
</dbReference>
<protein>
    <submittedName>
        <fullName evidence="6">Ribosomal protein S17 (RP-S17, rpsQ)</fullName>
    </submittedName>
</protein>
<dbReference type="PANTHER" id="PTHR10744">
    <property type="entry name" value="40S RIBOSOMAL PROTEIN S11 FAMILY MEMBER"/>
    <property type="match status" value="1"/>
</dbReference>
<gene>
    <name evidence="6" type="primary">RP-S17</name>
    <name evidence="6" type="synonym">rpsQ</name>
</gene>
<dbReference type="GO" id="GO:0003735">
    <property type="term" value="F:structural constituent of ribosome"/>
    <property type="evidence" value="ECO:0007669"/>
    <property type="project" value="InterPro"/>
</dbReference>
<evidence type="ECO:0000256" key="3">
    <source>
        <dbReference type="ARBA" id="ARBA00023274"/>
    </source>
</evidence>
<evidence type="ECO:0000256" key="4">
    <source>
        <dbReference type="RuleBase" id="RU003872"/>
    </source>
</evidence>
<dbReference type="Gene3D" id="2.40.50.1000">
    <property type="match status" value="1"/>
</dbReference>
<dbReference type="InterPro" id="IPR000266">
    <property type="entry name" value="Ribosomal_uS17"/>
</dbReference>
<dbReference type="PANTHER" id="PTHR10744:SF9">
    <property type="entry name" value="40S RIBOSOMAL PROTEIN S11-RELATED"/>
    <property type="match status" value="1"/>
</dbReference>
<keyword evidence="3 4" id="KW-0687">Ribonucleoprotein</keyword>
<name>A0A075HL80_9ARCH</name>
<dbReference type="PRINTS" id="PR00973">
    <property type="entry name" value="RIBOSOMALS17"/>
</dbReference>